<dbReference type="InterPro" id="IPR005312">
    <property type="entry name" value="DUF1759"/>
</dbReference>
<dbReference type="EMBL" id="CACRXK020003374">
    <property type="protein sequence ID" value="CAB3998511.1"/>
    <property type="molecule type" value="Genomic_DNA"/>
</dbReference>
<protein>
    <submittedName>
        <fullName evidence="1">Uncharacterized protein</fullName>
    </submittedName>
</protein>
<keyword evidence="2" id="KW-1185">Reference proteome</keyword>
<evidence type="ECO:0000313" key="1">
    <source>
        <dbReference type="EMBL" id="CAB3998511.1"/>
    </source>
</evidence>
<reference evidence="1" key="1">
    <citation type="submission" date="2020-04" db="EMBL/GenBank/DDBJ databases">
        <authorList>
            <person name="Alioto T."/>
            <person name="Alioto T."/>
            <person name="Gomez Garrido J."/>
        </authorList>
    </citation>
    <scope>NUCLEOTIDE SEQUENCE</scope>
    <source>
        <strain evidence="1">A484AB</strain>
    </source>
</reference>
<feature type="non-terminal residue" evidence="1">
    <location>
        <position position="1"/>
    </location>
</feature>
<sequence length="110" mass="12385">TGKSLSGEALVAIRGLGVSSLEYEEAKSILKTKFGAQRRQLHAYLDQLESLPQIKPRDTKDFERFADLVPVTVVKLKAENRHGELGNGSLHGILVKKLSDRHLEMYSRWL</sequence>
<comment type="caution">
    <text evidence="1">The sequence shown here is derived from an EMBL/GenBank/DDBJ whole genome shotgun (WGS) entry which is preliminary data.</text>
</comment>
<evidence type="ECO:0000313" key="2">
    <source>
        <dbReference type="Proteomes" id="UP001152795"/>
    </source>
</evidence>
<dbReference type="Pfam" id="PF03564">
    <property type="entry name" value="DUF1759"/>
    <property type="match status" value="1"/>
</dbReference>
<dbReference type="Proteomes" id="UP001152795">
    <property type="component" value="Unassembled WGS sequence"/>
</dbReference>
<accession>A0A7D9E1T5</accession>
<organism evidence="1 2">
    <name type="scientific">Paramuricea clavata</name>
    <name type="common">Red gorgonian</name>
    <name type="synonym">Violescent sea-whip</name>
    <dbReference type="NCBI Taxonomy" id="317549"/>
    <lineage>
        <taxon>Eukaryota</taxon>
        <taxon>Metazoa</taxon>
        <taxon>Cnidaria</taxon>
        <taxon>Anthozoa</taxon>
        <taxon>Octocorallia</taxon>
        <taxon>Malacalcyonacea</taxon>
        <taxon>Plexauridae</taxon>
        <taxon>Paramuricea</taxon>
    </lineage>
</organism>
<name>A0A7D9E1T5_PARCT</name>
<dbReference type="AlphaFoldDB" id="A0A7D9E1T5"/>
<gene>
    <name evidence="1" type="ORF">PACLA_8A062360</name>
</gene>
<proteinExistence type="predicted"/>
<dbReference type="OrthoDB" id="5987471at2759"/>